<accession>A0A0L0V8L6</accession>
<evidence type="ECO:0000313" key="2">
    <source>
        <dbReference type="EMBL" id="KNE95334.1"/>
    </source>
</evidence>
<dbReference type="Proteomes" id="UP000054564">
    <property type="component" value="Unassembled WGS sequence"/>
</dbReference>
<evidence type="ECO:0000256" key="1">
    <source>
        <dbReference type="SAM" id="MobiDB-lite"/>
    </source>
</evidence>
<proteinExistence type="predicted"/>
<protein>
    <submittedName>
        <fullName evidence="2">Uncharacterized protein</fullName>
    </submittedName>
</protein>
<sequence length="268" mass="29872">MVHVTNELIKDPRPTLHSKDFDAVTFKKRFEALEKALNNDRLNSPQEKKNAAVFNARFEEYKAALIQAQEVEVQATQKGDKTIIPTSKILKLETRREPLDLTIPQVTGNVHLDKHLAQTPIIEKPVDKKKATKKILPLDSSIGDLSISSFTTEPFFEDLEPTLKKITPKRTLPVISDSESEASIPIDLPSSPVLEKIARKPELPILSDSEDDLDKGLVIPTLNHSTLIQNGEPSKLDEPIKVFKTPKETTKHPGSLGIIREPLSSDES</sequence>
<organism evidence="2 3">
    <name type="scientific">Puccinia striiformis f. sp. tritici PST-78</name>
    <dbReference type="NCBI Taxonomy" id="1165861"/>
    <lineage>
        <taxon>Eukaryota</taxon>
        <taxon>Fungi</taxon>
        <taxon>Dikarya</taxon>
        <taxon>Basidiomycota</taxon>
        <taxon>Pucciniomycotina</taxon>
        <taxon>Pucciniomycetes</taxon>
        <taxon>Pucciniales</taxon>
        <taxon>Pucciniaceae</taxon>
        <taxon>Puccinia</taxon>
    </lineage>
</organism>
<reference evidence="3" key="1">
    <citation type="submission" date="2014-03" db="EMBL/GenBank/DDBJ databases">
        <title>The Genome Sequence of Puccinia striiformis f. sp. tritici PST-78.</title>
        <authorList>
            <consortium name="The Broad Institute Genome Sequencing Platform"/>
            <person name="Cuomo C."/>
            <person name="Hulbert S."/>
            <person name="Chen X."/>
            <person name="Walker B."/>
            <person name="Young S.K."/>
            <person name="Zeng Q."/>
            <person name="Gargeya S."/>
            <person name="Fitzgerald M."/>
            <person name="Haas B."/>
            <person name="Abouelleil A."/>
            <person name="Alvarado L."/>
            <person name="Arachchi H.M."/>
            <person name="Berlin A.M."/>
            <person name="Chapman S.B."/>
            <person name="Goldberg J."/>
            <person name="Griggs A."/>
            <person name="Gujja S."/>
            <person name="Hansen M."/>
            <person name="Howarth C."/>
            <person name="Imamovic A."/>
            <person name="Larimer J."/>
            <person name="McCowan C."/>
            <person name="Montmayeur A."/>
            <person name="Murphy C."/>
            <person name="Neiman D."/>
            <person name="Pearson M."/>
            <person name="Priest M."/>
            <person name="Roberts A."/>
            <person name="Saif S."/>
            <person name="Shea T."/>
            <person name="Sisk P."/>
            <person name="Sykes S."/>
            <person name="Wortman J."/>
            <person name="Nusbaum C."/>
            <person name="Birren B."/>
        </authorList>
    </citation>
    <scope>NUCLEOTIDE SEQUENCE [LARGE SCALE GENOMIC DNA]</scope>
    <source>
        <strain evidence="3">race PST-78</strain>
    </source>
</reference>
<feature type="region of interest" description="Disordered" evidence="1">
    <location>
        <begin position="245"/>
        <end position="268"/>
    </location>
</feature>
<dbReference type="EMBL" id="AJIL01000098">
    <property type="protein sequence ID" value="KNE95334.1"/>
    <property type="molecule type" value="Genomic_DNA"/>
</dbReference>
<comment type="caution">
    <text evidence="2">The sequence shown here is derived from an EMBL/GenBank/DDBJ whole genome shotgun (WGS) entry which is preliminary data.</text>
</comment>
<evidence type="ECO:0000313" key="3">
    <source>
        <dbReference type="Proteomes" id="UP000054564"/>
    </source>
</evidence>
<dbReference type="AlphaFoldDB" id="A0A0L0V8L6"/>
<keyword evidence="3" id="KW-1185">Reference proteome</keyword>
<name>A0A0L0V8L6_9BASI</name>
<gene>
    <name evidence="2" type="ORF">PSTG_11318</name>
</gene>